<sequence length="59" mass="6440">MFFAVLATIGFFAVALGLPVLLSGRRRPGDITGPRRENSDQDRFNGGVFGGLWGSDRRD</sequence>
<reference evidence="2" key="1">
    <citation type="journal article" date="2018" name="Int. J. Syst. Evol. Microbiol.">
        <title>Jatrophihabitans telluris sp. nov., isolated from sediment soil of lava forest wetlands and the emended description of the genus Jatrophihabitans.</title>
        <authorList>
            <person name="Lee K.C."/>
            <person name="Suh M.K."/>
            <person name="Eom M.K."/>
            <person name="Kim K.K."/>
            <person name="Kim J.S."/>
            <person name="Kim D.S."/>
            <person name="Ko S.H."/>
            <person name="Shin Y.K."/>
            <person name="Lee J.S."/>
        </authorList>
    </citation>
    <scope>NUCLEOTIDE SEQUENCE</scope>
    <source>
        <strain evidence="2">N237</strain>
    </source>
</reference>
<keyword evidence="3" id="KW-1185">Reference proteome</keyword>
<evidence type="ECO:0000256" key="1">
    <source>
        <dbReference type="SAM" id="MobiDB-lite"/>
    </source>
</evidence>
<gene>
    <name evidence="2" type="ORF">M6D93_14410</name>
</gene>
<feature type="region of interest" description="Disordered" evidence="1">
    <location>
        <begin position="24"/>
        <end position="59"/>
    </location>
</feature>
<name>A0ABY4QWS7_9ACTN</name>
<reference evidence="2" key="2">
    <citation type="submission" date="2022-05" db="EMBL/GenBank/DDBJ databases">
        <authorList>
            <person name="Kim J.-S."/>
            <person name="Lee K."/>
            <person name="Suh M."/>
            <person name="Eom M."/>
            <person name="Kim J.-S."/>
            <person name="Kim D.-S."/>
            <person name="Ko S.-H."/>
            <person name="Shin Y."/>
            <person name="Lee J.-S."/>
        </authorList>
    </citation>
    <scope>NUCLEOTIDE SEQUENCE</scope>
    <source>
        <strain evidence="2">N237</strain>
    </source>
</reference>
<evidence type="ECO:0000313" key="2">
    <source>
        <dbReference type="EMBL" id="UQX87486.1"/>
    </source>
</evidence>
<accession>A0ABY4QWS7</accession>
<feature type="compositionally biased region" description="Basic and acidic residues" evidence="1">
    <location>
        <begin position="27"/>
        <end position="43"/>
    </location>
</feature>
<dbReference type="EMBL" id="CP097332">
    <property type="protein sequence ID" value="UQX87486.1"/>
    <property type="molecule type" value="Genomic_DNA"/>
</dbReference>
<proteinExistence type="predicted"/>
<protein>
    <submittedName>
        <fullName evidence="2">Uncharacterized protein</fullName>
    </submittedName>
</protein>
<dbReference type="Proteomes" id="UP001056336">
    <property type="component" value="Chromosome"/>
</dbReference>
<organism evidence="2 3">
    <name type="scientific">Jatrophihabitans telluris</name>
    <dbReference type="NCBI Taxonomy" id="2038343"/>
    <lineage>
        <taxon>Bacteria</taxon>
        <taxon>Bacillati</taxon>
        <taxon>Actinomycetota</taxon>
        <taxon>Actinomycetes</taxon>
        <taxon>Jatrophihabitantales</taxon>
        <taxon>Jatrophihabitantaceae</taxon>
        <taxon>Jatrophihabitans</taxon>
    </lineage>
</organism>
<dbReference type="RefSeq" id="WP_249770051.1">
    <property type="nucleotide sequence ID" value="NZ_CP097332.1"/>
</dbReference>
<evidence type="ECO:0000313" key="3">
    <source>
        <dbReference type="Proteomes" id="UP001056336"/>
    </source>
</evidence>